<reference evidence="3" key="1">
    <citation type="submission" date="2016-10" db="EMBL/GenBank/DDBJ databases">
        <authorList>
            <person name="Varghese N."/>
            <person name="Submissions S."/>
        </authorList>
    </citation>
    <scope>NUCLEOTIDE SEQUENCE [LARGE SCALE GENOMIC DNA]</scope>
    <source>
        <strain evidence="3">CGMCC 1.7655</strain>
    </source>
</reference>
<feature type="chain" id="PRO_5011432784" description="Twin-arginine translocation signal domain-containing protein" evidence="1">
    <location>
        <begin position="22"/>
        <end position="123"/>
    </location>
</feature>
<feature type="signal peptide" evidence="1">
    <location>
        <begin position="1"/>
        <end position="21"/>
    </location>
</feature>
<gene>
    <name evidence="2" type="ORF">SAMN04487971_10672</name>
</gene>
<keyword evidence="3" id="KW-1185">Reference proteome</keyword>
<proteinExistence type="predicted"/>
<dbReference type="RefSeq" id="WP_139166663.1">
    <property type="nucleotide sequence ID" value="NZ_FNGE01000006.1"/>
</dbReference>
<evidence type="ECO:0000256" key="1">
    <source>
        <dbReference type="SAM" id="SignalP"/>
    </source>
</evidence>
<evidence type="ECO:0000313" key="2">
    <source>
        <dbReference type="EMBL" id="SDL09267.1"/>
    </source>
</evidence>
<dbReference type="EMBL" id="FNGE01000006">
    <property type="protein sequence ID" value="SDL09267.1"/>
    <property type="molecule type" value="Genomic_DNA"/>
</dbReference>
<keyword evidence="1" id="KW-0732">Signal</keyword>
<evidence type="ECO:0008006" key="4">
    <source>
        <dbReference type="Google" id="ProtNLM"/>
    </source>
</evidence>
<dbReference type="STRING" id="525640.SAMN04487971_10672"/>
<accession>A0A1G9H8T3</accession>
<organism evidence="2 3">
    <name type="scientific">Paracoccus chinensis</name>
    <dbReference type="NCBI Taxonomy" id="525640"/>
    <lineage>
        <taxon>Bacteria</taxon>
        <taxon>Pseudomonadati</taxon>
        <taxon>Pseudomonadota</taxon>
        <taxon>Alphaproteobacteria</taxon>
        <taxon>Rhodobacterales</taxon>
        <taxon>Paracoccaceae</taxon>
        <taxon>Paracoccus</taxon>
    </lineage>
</organism>
<evidence type="ECO:0000313" key="3">
    <source>
        <dbReference type="Proteomes" id="UP000199555"/>
    </source>
</evidence>
<dbReference type="Proteomes" id="UP000199555">
    <property type="component" value="Unassembled WGS sequence"/>
</dbReference>
<dbReference type="OrthoDB" id="7779120at2"/>
<sequence length="123" mass="13370">MNRRALLKAAPALALAGAAPAQGITMMVTPSTETPVATLFREWRAHSAWLNEPETAECPEDQFNAHCAENVRMIEQMCGEPCRDMADLCLKLLAVTDFGKDIQFPELATKDQLAADVRALVGA</sequence>
<name>A0A1G9H8T3_9RHOB</name>
<dbReference type="AlphaFoldDB" id="A0A1G9H8T3"/>
<protein>
    <recommendedName>
        <fullName evidence="4">Twin-arginine translocation signal domain-containing protein</fullName>
    </recommendedName>
</protein>